<keyword evidence="2" id="KW-1003">Cell membrane</keyword>
<keyword evidence="4 12" id="KW-1133">Transmembrane helix</keyword>
<evidence type="ECO:0000256" key="4">
    <source>
        <dbReference type="ARBA" id="ARBA00022989"/>
    </source>
</evidence>
<feature type="domain" description="G-protein coupled receptors family 1 profile" evidence="13">
    <location>
        <begin position="89"/>
        <end position="344"/>
    </location>
</feature>
<dbReference type="AlphaFoldDB" id="A0A914BBK4"/>
<dbReference type="GeneID" id="119741785"/>
<dbReference type="RefSeq" id="XP_038073608.1">
    <property type="nucleotide sequence ID" value="XM_038217680.1"/>
</dbReference>
<keyword evidence="6 12" id="KW-0472">Membrane</keyword>
<keyword evidence="10 11" id="KW-0807">Transducer</keyword>
<evidence type="ECO:0000256" key="12">
    <source>
        <dbReference type="SAM" id="Phobius"/>
    </source>
</evidence>
<dbReference type="PROSITE" id="PS50262">
    <property type="entry name" value="G_PROTEIN_RECEP_F1_2"/>
    <property type="match status" value="1"/>
</dbReference>
<evidence type="ECO:0000256" key="7">
    <source>
        <dbReference type="ARBA" id="ARBA00023157"/>
    </source>
</evidence>
<dbReference type="PRINTS" id="PR00237">
    <property type="entry name" value="GPCRRHODOPSN"/>
</dbReference>
<dbReference type="PANTHER" id="PTHR45695">
    <property type="entry name" value="LEUCOKININ RECEPTOR-RELATED"/>
    <property type="match status" value="1"/>
</dbReference>
<dbReference type="InterPro" id="IPR000276">
    <property type="entry name" value="GPCR_Rhodpsn"/>
</dbReference>
<keyword evidence="5 11" id="KW-0297">G-protein coupled receptor</keyword>
<evidence type="ECO:0000256" key="5">
    <source>
        <dbReference type="ARBA" id="ARBA00023040"/>
    </source>
</evidence>
<evidence type="ECO:0000256" key="9">
    <source>
        <dbReference type="ARBA" id="ARBA00023180"/>
    </source>
</evidence>
<protein>
    <recommendedName>
        <fullName evidence="13">G-protein coupled receptors family 1 profile domain-containing protein</fullName>
    </recommendedName>
</protein>
<evidence type="ECO:0000256" key="1">
    <source>
        <dbReference type="ARBA" id="ARBA00004651"/>
    </source>
</evidence>
<feature type="transmembrane region" description="Helical" evidence="12">
    <location>
        <begin position="325"/>
        <end position="347"/>
    </location>
</feature>
<evidence type="ECO:0000256" key="2">
    <source>
        <dbReference type="ARBA" id="ARBA00022475"/>
    </source>
</evidence>
<keyword evidence="3 11" id="KW-0812">Transmembrane</keyword>
<dbReference type="PANTHER" id="PTHR45695:SF23">
    <property type="entry name" value="GALANIN-LIKE G-PROTEIN COUPLED RECEPTOR NPR-9"/>
    <property type="match status" value="1"/>
</dbReference>
<sequence>MTDSEVFVTDIATTVVDLFAPTNFSERVASTNSPVFVYSSPRYDTGTNTSLDNVTDPPPMAGFPESFETTIRIVVPTIIAIIAIIGLIGNGTVLYIIFKYREMQNITNYFIANLAVTDVAMLAICAIPTAANIAGMPIGEGLCKGINYMQFVTVQATCCTLTAMSIDRYLLIVHAVKSRNTRTTTRAIIVNVAVWIGSFIVHSPVAIFYRLEKGDCYLYMGHDGAGARFYYLGSFLSMYVVPLVVILMCYAKILVIVWRKTSAGTESAQAHERSIRQKRKITRMVFIVVLLFAVCWAPIHCILLWDKFRKNFDLSLTTEMAVTVLRLFAFCLSYANSLTNPFIYAFTTASFKKHFKRVLSCSTRNETTDTKSMGPSNTYKKIGKFLVESQSTFKTRQPAQDV</sequence>
<evidence type="ECO:0000259" key="13">
    <source>
        <dbReference type="PROSITE" id="PS50262"/>
    </source>
</evidence>
<keyword evidence="9" id="KW-0325">Glycoprotein</keyword>
<dbReference type="Proteomes" id="UP000887568">
    <property type="component" value="Unplaced"/>
</dbReference>
<feature type="transmembrane region" description="Helical" evidence="12">
    <location>
        <begin position="284"/>
        <end position="305"/>
    </location>
</feature>
<accession>A0A914BBK4</accession>
<dbReference type="OMA" id="SMYVIPL"/>
<proteinExistence type="inferred from homology"/>
<organism evidence="14 15">
    <name type="scientific">Patiria miniata</name>
    <name type="common">Bat star</name>
    <name type="synonym">Asterina miniata</name>
    <dbReference type="NCBI Taxonomy" id="46514"/>
    <lineage>
        <taxon>Eukaryota</taxon>
        <taxon>Metazoa</taxon>
        <taxon>Echinodermata</taxon>
        <taxon>Eleutherozoa</taxon>
        <taxon>Asterozoa</taxon>
        <taxon>Asteroidea</taxon>
        <taxon>Valvatacea</taxon>
        <taxon>Valvatida</taxon>
        <taxon>Asterinidae</taxon>
        <taxon>Patiria</taxon>
    </lineage>
</organism>
<feature type="transmembrane region" description="Helical" evidence="12">
    <location>
        <begin position="229"/>
        <end position="251"/>
    </location>
</feature>
<feature type="transmembrane region" description="Helical" evidence="12">
    <location>
        <begin position="187"/>
        <end position="209"/>
    </location>
</feature>
<evidence type="ECO:0000256" key="11">
    <source>
        <dbReference type="RuleBase" id="RU000688"/>
    </source>
</evidence>
<dbReference type="GO" id="GO:0005886">
    <property type="term" value="C:plasma membrane"/>
    <property type="evidence" value="ECO:0007669"/>
    <property type="project" value="UniProtKB-SubCell"/>
</dbReference>
<comment type="subcellular location">
    <subcellularLocation>
        <location evidence="1">Cell membrane</location>
        <topology evidence="1">Multi-pass membrane protein</topology>
    </subcellularLocation>
</comment>
<dbReference type="Gene3D" id="1.20.1070.10">
    <property type="entry name" value="Rhodopsin 7-helix transmembrane proteins"/>
    <property type="match status" value="1"/>
</dbReference>
<dbReference type="OrthoDB" id="9445642at2759"/>
<keyword evidence="7" id="KW-1015">Disulfide bond</keyword>
<feature type="transmembrane region" description="Helical" evidence="12">
    <location>
        <begin position="146"/>
        <end position="166"/>
    </location>
</feature>
<dbReference type="Pfam" id="PF00001">
    <property type="entry name" value="7tm_1"/>
    <property type="match status" value="1"/>
</dbReference>
<keyword evidence="15" id="KW-1185">Reference proteome</keyword>
<evidence type="ECO:0000256" key="8">
    <source>
        <dbReference type="ARBA" id="ARBA00023170"/>
    </source>
</evidence>
<dbReference type="EnsemblMetazoa" id="XM_038217680.1">
    <property type="protein sequence ID" value="XP_038073608.1"/>
    <property type="gene ID" value="LOC119741785"/>
</dbReference>
<dbReference type="EnsemblMetazoa" id="XM_038217681.1">
    <property type="protein sequence ID" value="XP_038073609.1"/>
    <property type="gene ID" value="LOC119741785"/>
</dbReference>
<evidence type="ECO:0000256" key="3">
    <source>
        <dbReference type="ARBA" id="ARBA00022692"/>
    </source>
</evidence>
<dbReference type="SUPFAM" id="SSF81321">
    <property type="entry name" value="Family A G protein-coupled receptor-like"/>
    <property type="match status" value="1"/>
</dbReference>
<reference evidence="14" key="1">
    <citation type="submission" date="2022-11" db="UniProtKB">
        <authorList>
            <consortium name="EnsemblMetazoa"/>
        </authorList>
    </citation>
    <scope>IDENTIFICATION</scope>
</reference>
<evidence type="ECO:0000313" key="14">
    <source>
        <dbReference type="EnsemblMetazoa" id="XP_038073608.1"/>
    </source>
</evidence>
<dbReference type="PROSITE" id="PS00237">
    <property type="entry name" value="G_PROTEIN_RECEP_F1_1"/>
    <property type="match status" value="1"/>
</dbReference>
<evidence type="ECO:0000313" key="15">
    <source>
        <dbReference type="Proteomes" id="UP000887568"/>
    </source>
</evidence>
<dbReference type="InterPro" id="IPR017452">
    <property type="entry name" value="GPCR_Rhodpsn_7TM"/>
</dbReference>
<keyword evidence="8 11" id="KW-0675">Receptor</keyword>
<name>A0A914BBK4_PATMI</name>
<dbReference type="GO" id="GO:0004930">
    <property type="term" value="F:G protein-coupled receptor activity"/>
    <property type="evidence" value="ECO:0007669"/>
    <property type="project" value="UniProtKB-KW"/>
</dbReference>
<evidence type="ECO:0000256" key="6">
    <source>
        <dbReference type="ARBA" id="ARBA00023136"/>
    </source>
</evidence>
<comment type="similarity">
    <text evidence="11">Belongs to the G-protein coupled receptor 1 family.</text>
</comment>
<dbReference type="RefSeq" id="XP_038073609.1">
    <property type="nucleotide sequence ID" value="XM_038217681.1"/>
</dbReference>
<feature type="transmembrane region" description="Helical" evidence="12">
    <location>
        <begin position="73"/>
        <end position="98"/>
    </location>
</feature>
<feature type="transmembrane region" description="Helical" evidence="12">
    <location>
        <begin position="110"/>
        <end position="134"/>
    </location>
</feature>
<evidence type="ECO:0000256" key="10">
    <source>
        <dbReference type="ARBA" id="ARBA00023224"/>
    </source>
</evidence>
<dbReference type="SMART" id="SM01381">
    <property type="entry name" value="7TM_GPCR_Srsx"/>
    <property type="match status" value="1"/>
</dbReference>